<comment type="similarity">
    <text evidence="3 9">Belongs to the class I-like SAM-binding methyltransferase superfamily. TPMT family.</text>
</comment>
<dbReference type="InterPro" id="IPR029063">
    <property type="entry name" value="SAM-dependent_MTases_sf"/>
</dbReference>
<dbReference type="EC" id="2.1.1.67" evidence="4 9"/>
<dbReference type="GO" id="GO:0032259">
    <property type="term" value="P:methylation"/>
    <property type="evidence" value="ECO:0007669"/>
    <property type="project" value="UniProtKB-KW"/>
</dbReference>
<dbReference type="NCBIfam" id="NF009732">
    <property type="entry name" value="PRK13255.1"/>
    <property type="match status" value="1"/>
</dbReference>
<comment type="subcellular location">
    <subcellularLocation>
        <location evidence="2 9">Cytoplasm</location>
    </subcellularLocation>
</comment>
<reference evidence="10 11" key="1">
    <citation type="journal article" date="2018" name="Aquat. Microb. Ecol.">
        <title>Gammaproteobacterial methanotrophs dominate.</title>
        <authorList>
            <person name="Rissanen A.J."/>
            <person name="Saarenheimo J."/>
            <person name="Tiirola M."/>
            <person name="Peura S."/>
            <person name="Aalto S.L."/>
            <person name="Karvinen A."/>
            <person name="Nykanen H."/>
        </authorList>
    </citation>
    <scope>NUCLEOTIDE SEQUENCE [LARGE SCALE GENOMIC DNA]</scope>
    <source>
        <strain evidence="10">AMbin10</strain>
    </source>
</reference>
<evidence type="ECO:0000256" key="1">
    <source>
        <dbReference type="ARBA" id="ARBA00000903"/>
    </source>
</evidence>
<evidence type="ECO:0000256" key="8">
    <source>
        <dbReference type="ARBA" id="ARBA00022691"/>
    </source>
</evidence>
<evidence type="ECO:0000313" key="11">
    <source>
        <dbReference type="Proteomes" id="UP000249396"/>
    </source>
</evidence>
<dbReference type="PROSITE" id="PS51585">
    <property type="entry name" value="SAM_MT_TPMT"/>
    <property type="match status" value="1"/>
</dbReference>
<dbReference type="InterPro" id="IPR022474">
    <property type="entry name" value="Thiopur_S-MeTfrase_Se/Te_detox"/>
</dbReference>
<keyword evidence="6 9" id="KW-0489">Methyltransferase</keyword>
<dbReference type="SUPFAM" id="SSF53335">
    <property type="entry name" value="S-adenosyl-L-methionine-dependent methyltransferases"/>
    <property type="match status" value="1"/>
</dbReference>
<dbReference type="AlphaFoldDB" id="A0A2W4RCN2"/>
<feature type="binding site" evidence="9">
    <location>
        <position position="10"/>
    </location>
    <ligand>
        <name>S-adenosyl-L-methionine</name>
        <dbReference type="ChEBI" id="CHEBI:59789"/>
    </ligand>
</feature>
<protein>
    <recommendedName>
        <fullName evidence="4 9">Thiopurine S-methyltransferase</fullName>
        <ecNumber evidence="4 9">2.1.1.67</ecNumber>
    </recommendedName>
    <alternativeName>
        <fullName evidence="9">Thiopurine methyltransferase</fullName>
    </alternativeName>
</protein>
<dbReference type="InterPro" id="IPR025835">
    <property type="entry name" value="Thiopurine_S-MeTrfase"/>
</dbReference>
<dbReference type="Gene3D" id="3.40.50.150">
    <property type="entry name" value="Vaccinia Virus protein VP39"/>
    <property type="match status" value="1"/>
</dbReference>
<evidence type="ECO:0000256" key="7">
    <source>
        <dbReference type="ARBA" id="ARBA00022679"/>
    </source>
</evidence>
<evidence type="ECO:0000256" key="4">
    <source>
        <dbReference type="ARBA" id="ARBA00011905"/>
    </source>
</evidence>
<dbReference type="GO" id="GO:0008119">
    <property type="term" value="F:thiopurine S-methyltransferase activity"/>
    <property type="evidence" value="ECO:0007669"/>
    <property type="project" value="UniProtKB-UniRule"/>
</dbReference>
<evidence type="ECO:0000313" key="10">
    <source>
        <dbReference type="EMBL" id="PZN79649.1"/>
    </source>
</evidence>
<dbReference type="HAMAP" id="MF_00812">
    <property type="entry name" value="Thiopur_methtran"/>
    <property type="match status" value="1"/>
</dbReference>
<dbReference type="EMBL" id="QJPH01000294">
    <property type="protein sequence ID" value="PZN79649.1"/>
    <property type="molecule type" value="Genomic_DNA"/>
</dbReference>
<keyword evidence="5 9" id="KW-0963">Cytoplasm</keyword>
<dbReference type="FunFam" id="3.40.50.150:FF:000101">
    <property type="entry name" value="Thiopurine S-methyltransferase"/>
    <property type="match status" value="1"/>
</dbReference>
<feature type="binding site" evidence="9">
    <location>
        <position position="65"/>
    </location>
    <ligand>
        <name>S-adenosyl-L-methionine</name>
        <dbReference type="ChEBI" id="CHEBI:59789"/>
    </ligand>
</feature>
<feature type="binding site" evidence="9">
    <location>
        <position position="44"/>
    </location>
    <ligand>
        <name>S-adenosyl-L-methionine</name>
        <dbReference type="ChEBI" id="CHEBI:59789"/>
    </ligand>
</feature>
<dbReference type="GO" id="GO:0010038">
    <property type="term" value="P:response to metal ion"/>
    <property type="evidence" value="ECO:0007669"/>
    <property type="project" value="InterPro"/>
</dbReference>
<dbReference type="GO" id="GO:0005737">
    <property type="term" value="C:cytoplasm"/>
    <property type="evidence" value="ECO:0007669"/>
    <property type="project" value="UniProtKB-SubCell"/>
</dbReference>
<gene>
    <name evidence="9" type="primary">tpm</name>
    <name evidence="10" type="ORF">DM484_11005</name>
</gene>
<comment type="caution">
    <text evidence="10">The sequence shown here is derived from an EMBL/GenBank/DDBJ whole genome shotgun (WGS) entry which is preliminary data.</text>
</comment>
<dbReference type="PANTHER" id="PTHR10259:SF11">
    <property type="entry name" value="THIOPURINE S-METHYLTRANSFERASE"/>
    <property type="match status" value="1"/>
</dbReference>
<proteinExistence type="inferred from homology"/>
<evidence type="ECO:0000256" key="3">
    <source>
        <dbReference type="ARBA" id="ARBA00008145"/>
    </source>
</evidence>
<evidence type="ECO:0000256" key="6">
    <source>
        <dbReference type="ARBA" id="ARBA00022603"/>
    </source>
</evidence>
<dbReference type="Proteomes" id="UP000249396">
    <property type="component" value="Unassembled WGS sequence"/>
</dbReference>
<sequence length="225" mass="25606">MDPQFWHEQWERKQIGFHQPLAHPWLSQFWPMLVKGQGQVFVPLCGKSLDMAWLHGQGHSILGIELSPLAITEFFQEQDLEPSTRSEGSFDWYESSGYQLLCGDFFDLKPQHLCKVEAVYDRAALIALPPDLQARYANHLLYLLPHRPPILLITFDYDAAEMQGPPFPVSEERIQELFGHAYSIKALSATDALPNQPGLKNRELSGLVERVCHLSAIPGKNFIID</sequence>
<comment type="catalytic activity">
    <reaction evidence="1 9">
        <text>S-adenosyl-L-methionine + a thiopurine = S-adenosyl-L-homocysteine + a thiopurine S-methylether.</text>
        <dbReference type="EC" id="2.1.1.67"/>
    </reaction>
</comment>
<evidence type="ECO:0000256" key="5">
    <source>
        <dbReference type="ARBA" id="ARBA00022490"/>
    </source>
</evidence>
<dbReference type="Pfam" id="PF05724">
    <property type="entry name" value="TPMT"/>
    <property type="match status" value="1"/>
</dbReference>
<organism evidence="10 11">
    <name type="scientific">Candidatus Methylumidiphilus alinenensis</name>
    <dbReference type="NCBI Taxonomy" id="2202197"/>
    <lineage>
        <taxon>Bacteria</taxon>
        <taxon>Pseudomonadati</taxon>
        <taxon>Pseudomonadota</taxon>
        <taxon>Gammaproteobacteria</taxon>
        <taxon>Methylococcales</taxon>
        <taxon>Candidatus Methylumidiphilus</taxon>
    </lineage>
</organism>
<name>A0A2W4RCN2_9GAMM</name>
<keyword evidence="8 9" id="KW-0949">S-adenosyl-L-methionine</keyword>
<evidence type="ECO:0000256" key="9">
    <source>
        <dbReference type="HAMAP-Rule" id="MF_00812"/>
    </source>
</evidence>
<dbReference type="InterPro" id="IPR008854">
    <property type="entry name" value="TPMT"/>
</dbReference>
<evidence type="ECO:0000256" key="2">
    <source>
        <dbReference type="ARBA" id="ARBA00004496"/>
    </source>
</evidence>
<dbReference type="PIRSF" id="PIRSF023956">
    <property type="entry name" value="Thiopurine_S-methyltransferase"/>
    <property type="match status" value="1"/>
</dbReference>
<dbReference type="PANTHER" id="PTHR10259">
    <property type="entry name" value="THIOPURINE S-METHYLTRANSFERASE"/>
    <property type="match status" value="1"/>
</dbReference>
<feature type="binding site" evidence="9">
    <location>
        <position position="122"/>
    </location>
    <ligand>
        <name>S-adenosyl-L-methionine</name>
        <dbReference type="ChEBI" id="CHEBI:59789"/>
    </ligand>
</feature>
<dbReference type="NCBIfam" id="TIGR03840">
    <property type="entry name" value="TMPT_Se_Te"/>
    <property type="match status" value="1"/>
</dbReference>
<accession>A0A2W4RCN2</accession>
<keyword evidence="7 9" id="KW-0808">Transferase</keyword>